<dbReference type="RefSeq" id="WP_024561406.1">
    <property type="nucleotide sequence ID" value="NZ_LFEJ01000015.1"/>
</dbReference>
<dbReference type="InterPro" id="IPR001296">
    <property type="entry name" value="Glyco_trans_1"/>
</dbReference>
<dbReference type="Pfam" id="PF13477">
    <property type="entry name" value="Glyco_trans_4_2"/>
    <property type="match status" value="1"/>
</dbReference>
<protein>
    <submittedName>
        <fullName evidence="3">Glycosyl transferase family 1</fullName>
    </submittedName>
</protein>
<organism evidence="3 4">
    <name type="scientific">Franconibacter pulveris</name>
    <dbReference type="NCBI Taxonomy" id="435910"/>
    <lineage>
        <taxon>Bacteria</taxon>
        <taxon>Pseudomonadati</taxon>
        <taxon>Pseudomonadota</taxon>
        <taxon>Gammaproteobacteria</taxon>
        <taxon>Enterobacterales</taxon>
        <taxon>Enterobacteriaceae</taxon>
        <taxon>Franconibacter</taxon>
    </lineage>
</organism>
<keyword evidence="3" id="KW-0808">Transferase</keyword>
<dbReference type="SUPFAM" id="SSF53756">
    <property type="entry name" value="UDP-Glycosyltransferase/glycogen phosphorylase"/>
    <property type="match status" value="1"/>
</dbReference>
<comment type="caution">
    <text evidence="3">The sequence shown here is derived from an EMBL/GenBank/DDBJ whole genome shotgun (WGS) entry which is preliminary data.</text>
</comment>
<accession>A0A0J8VP15</accession>
<dbReference type="CDD" id="cd03808">
    <property type="entry name" value="GT4_CapM-like"/>
    <property type="match status" value="1"/>
</dbReference>
<evidence type="ECO:0000313" key="3">
    <source>
        <dbReference type="EMBL" id="KMV34270.1"/>
    </source>
</evidence>
<keyword evidence="4" id="KW-1185">Reference proteome</keyword>
<dbReference type="GO" id="GO:1901135">
    <property type="term" value="P:carbohydrate derivative metabolic process"/>
    <property type="evidence" value="ECO:0007669"/>
    <property type="project" value="UniProtKB-ARBA"/>
</dbReference>
<name>A0A0J8VP15_9ENTR</name>
<dbReference type="PATRIC" id="fig|1656095.3.peg.2630"/>
<dbReference type="Proteomes" id="UP000037315">
    <property type="component" value="Unassembled WGS sequence"/>
</dbReference>
<dbReference type="EMBL" id="LFEJ01000015">
    <property type="protein sequence ID" value="KMV34270.1"/>
    <property type="molecule type" value="Genomic_DNA"/>
</dbReference>
<reference evidence="3 4" key="1">
    <citation type="submission" date="2015-06" db="EMBL/GenBank/DDBJ databases">
        <title>Genome sequencing of Cronobacter sp. strain DJ34 isolated from petroleum contaminated sludge of Duliajan Oil Fields, Assam, India.</title>
        <authorList>
            <person name="Pal S."/>
            <person name="Banerjee T.D."/>
            <person name="Roy A."/>
            <person name="Sar P."/>
            <person name="Kazy S.K."/>
        </authorList>
    </citation>
    <scope>NUCLEOTIDE SEQUENCE [LARGE SCALE GENOMIC DNA]</scope>
    <source>
        <strain evidence="3 4">DJ34</strain>
    </source>
</reference>
<proteinExistence type="predicted"/>
<dbReference type="PANTHER" id="PTHR12526">
    <property type="entry name" value="GLYCOSYLTRANSFERASE"/>
    <property type="match status" value="1"/>
</dbReference>
<dbReference type="STRING" id="1121863.GCA_000621185_03093"/>
<evidence type="ECO:0000313" key="4">
    <source>
        <dbReference type="Proteomes" id="UP000037315"/>
    </source>
</evidence>
<dbReference type="PANTHER" id="PTHR12526:SF638">
    <property type="entry name" value="SPORE COAT PROTEIN SA"/>
    <property type="match status" value="1"/>
</dbReference>
<dbReference type="InterPro" id="IPR028098">
    <property type="entry name" value="Glyco_trans_4-like_N"/>
</dbReference>
<dbReference type="GO" id="GO:0016757">
    <property type="term" value="F:glycosyltransferase activity"/>
    <property type="evidence" value="ECO:0007669"/>
    <property type="project" value="InterPro"/>
</dbReference>
<evidence type="ECO:0000259" key="1">
    <source>
        <dbReference type="Pfam" id="PF00534"/>
    </source>
</evidence>
<dbReference type="Pfam" id="PF00534">
    <property type="entry name" value="Glycos_transf_1"/>
    <property type="match status" value="1"/>
</dbReference>
<feature type="domain" description="Glycosyl transferase family 1" evidence="1">
    <location>
        <begin position="198"/>
        <end position="347"/>
    </location>
</feature>
<dbReference type="AlphaFoldDB" id="A0A0J8VP15"/>
<sequence length="373" mass="41778">MQVLLIGNQTSTILLFRKRLIEKFIEEGAVVHTLTMDSDVNAFKKIIELGAHPGCYRFSRSGMNPVSDAINTIRLAKTIKEIKPDVVFCFFPKPVIFGTLAARLAGVKNVNVLLEGLGYCFTKGATQENFKKRVVRKIQTLLYKLSLPLTRKVLFLNSDDYKDLLIEHRIQVKSTEVVGGIGVNLEQYSYVPARTDVIHFTMVSRLLVEKGVREYVLAAEKVKRLYPDVQFSIAGTFDDNPGGITREEFEAWIKKGDVNFLGQVSDIKSHLINSSIFVLPSYREGVPRSTQEAMAIGRPIITTDVPGCRETVIAGYNGFLIPPWDADELANKMISFIKQPELIVQMGLASRTIALEKFDEEQACDKLINLLSS</sequence>
<evidence type="ECO:0000259" key="2">
    <source>
        <dbReference type="Pfam" id="PF13477"/>
    </source>
</evidence>
<dbReference type="OrthoDB" id="9777346at2"/>
<feature type="domain" description="Glycosyltransferase subfamily 4-like N-terminal" evidence="2">
    <location>
        <begin position="3"/>
        <end position="137"/>
    </location>
</feature>
<dbReference type="Gene3D" id="3.40.50.2000">
    <property type="entry name" value="Glycogen Phosphorylase B"/>
    <property type="match status" value="2"/>
</dbReference>
<gene>
    <name evidence="3" type="ORF">ACH50_12755</name>
</gene>